<dbReference type="Proteomes" id="UP000664914">
    <property type="component" value="Plasmid pIBU218"/>
</dbReference>
<evidence type="ECO:0000256" key="1">
    <source>
        <dbReference type="SAM" id="MobiDB-lite"/>
    </source>
</evidence>
<proteinExistence type="predicted"/>
<feature type="region of interest" description="Disordered" evidence="1">
    <location>
        <begin position="168"/>
        <end position="193"/>
    </location>
</feature>
<feature type="region of interest" description="Disordered" evidence="1">
    <location>
        <begin position="127"/>
        <end position="152"/>
    </location>
</feature>
<gene>
    <name evidence="2" type="ORF">HRJ34_27905</name>
</gene>
<evidence type="ECO:0000313" key="3">
    <source>
        <dbReference type="Proteomes" id="UP000664914"/>
    </source>
</evidence>
<organism evidence="2 3">
    <name type="scientific">Rhizorhabdus wittichii</name>
    <dbReference type="NCBI Taxonomy" id="160791"/>
    <lineage>
        <taxon>Bacteria</taxon>
        <taxon>Pseudomonadati</taxon>
        <taxon>Pseudomonadota</taxon>
        <taxon>Alphaproteobacteria</taxon>
        <taxon>Sphingomonadales</taxon>
        <taxon>Sphingomonadaceae</taxon>
        <taxon>Rhizorhabdus</taxon>
    </lineage>
</organism>
<dbReference type="RefSeq" id="WP_208634593.1">
    <property type="nucleotide sequence ID" value="NZ_CP059320.1"/>
</dbReference>
<dbReference type="EMBL" id="CP059320">
    <property type="protein sequence ID" value="QTH24892.1"/>
    <property type="molecule type" value="Genomic_DNA"/>
</dbReference>
<name>A0A975D8G6_9SPHN</name>
<reference evidence="2" key="1">
    <citation type="submission" date="2020-07" db="EMBL/GenBank/DDBJ databases">
        <authorList>
            <person name="Camacho E."/>
        </authorList>
    </citation>
    <scope>NUCLEOTIDE SEQUENCE</scope>
    <source>
        <strain evidence="2">MPO218</strain>
        <plasmid evidence="2">pIBU218</plasmid>
    </source>
</reference>
<geneLocation type="plasmid" evidence="2 3">
    <name>pIBU218</name>
</geneLocation>
<dbReference type="AlphaFoldDB" id="A0A975D8G6"/>
<accession>A0A975D8G6</accession>
<evidence type="ECO:0000313" key="2">
    <source>
        <dbReference type="EMBL" id="QTH24892.1"/>
    </source>
</evidence>
<feature type="compositionally biased region" description="Pro residues" evidence="1">
    <location>
        <begin position="180"/>
        <end position="193"/>
    </location>
</feature>
<keyword evidence="2" id="KW-0614">Plasmid</keyword>
<sequence length="412" mass="45474">MTETFDPANAACWIARGRPSHHAHAIADAWRAFPDLPIGTPLEVRMARTRERTAMLKPLHEQIAQEGEQHRQAKNFAFVERKVAEGSTDSRDAGILRARDVHGYDWDEAVAWATGNYAARAGWEARPPSRTRLGEPDLRRGAYNQGFLDGGGRPDDIFDAARRSLTAVTPEPAKVASPPSSRPLPSQWPSPGDLPAPASWHRRLLILGASEYRAGTIGILTMLHERSGHEETTICLIDVERGLYILSDANSIASGDDDALREYLRQRDYTDIVAIASEAEFARLDSAAPVLPLTRTMERTRNSLLQQRTQFRLWISRGRSPGEQFAAGHIRWSKMAAGLSGRLGDFTVRYAGPARPRGHRIIVEDADGMPASGYRTVHGRALHPELVIGNKSHLRAAMAGLLRQYAAALRLG</sequence>
<reference evidence="2" key="2">
    <citation type="submission" date="2021-04" db="EMBL/GenBank/DDBJ databases">
        <title>Isolation and genomic analysis of the ibuprofen-degrading bacterium Sphingomonas strain MPO218.</title>
        <authorList>
            <person name="Aulestia M."/>
            <person name="Flores A."/>
            <person name="Mangas E.L."/>
            <person name="Perez-Pulido A.J."/>
            <person name="Santero E."/>
            <person name="Camacho E.M."/>
        </authorList>
    </citation>
    <scope>NUCLEOTIDE SEQUENCE</scope>
    <source>
        <strain evidence="2">MPO218</strain>
        <plasmid evidence="2">pIBU218</plasmid>
    </source>
</reference>
<protein>
    <submittedName>
        <fullName evidence="2">Uncharacterized protein</fullName>
    </submittedName>
</protein>